<evidence type="ECO:0000313" key="1">
    <source>
        <dbReference type="EMBL" id="JAD20063.1"/>
    </source>
</evidence>
<dbReference type="EMBL" id="GBRH01277832">
    <property type="protein sequence ID" value="JAD20063.1"/>
    <property type="molecule type" value="Transcribed_RNA"/>
</dbReference>
<sequence length="33" mass="3485">MTRCSPLATCTMVSTDVACTSSWLLVPPPTDCP</sequence>
<protein>
    <submittedName>
        <fullName evidence="1">Uncharacterized protein</fullName>
    </submittedName>
</protein>
<reference evidence="1" key="1">
    <citation type="submission" date="2014-09" db="EMBL/GenBank/DDBJ databases">
        <authorList>
            <person name="Magalhaes I.L.F."/>
            <person name="Oliveira U."/>
            <person name="Santos F.R."/>
            <person name="Vidigal T.H.D.A."/>
            <person name="Brescovit A.D."/>
            <person name="Santos A.J."/>
        </authorList>
    </citation>
    <scope>NUCLEOTIDE SEQUENCE</scope>
    <source>
        <tissue evidence="1">Shoot tissue taken approximately 20 cm above the soil surface</tissue>
    </source>
</reference>
<accession>A0A0A8Y562</accession>
<organism evidence="1">
    <name type="scientific">Arundo donax</name>
    <name type="common">Giant reed</name>
    <name type="synonym">Donax arundinaceus</name>
    <dbReference type="NCBI Taxonomy" id="35708"/>
    <lineage>
        <taxon>Eukaryota</taxon>
        <taxon>Viridiplantae</taxon>
        <taxon>Streptophyta</taxon>
        <taxon>Embryophyta</taxon>
        <taxon>Tracheophyta</taxon>
        <taxon>Spermatophyta</taxon>
        <taxon>Magnoliopsida</taxon>
        <taxon>Liliopsida</taxon>
        <taxon>Poales</taxon>
        <taxon>Poaceae</taxon>
        <taxon>PACMAD clade</taxon>
        <taxon>Arundinoideae</taxon>
        <taxon>Arundineae</taxon>
        <taxon>Arundo</taxon>
    </lineage>
</organism>
<name>A0A0A8Y562_ARUDO</name>
<proteinExistence type="predicted"/>
<reference evidence="1" key="2">
    <citation type="journal article" date="2015" name="Data Brief">
        <title>Shoot transcriptome of the giant reed, Arundo donax.</title>
        <authorList>
            <person name="Barrero R.A."/>
            <person name="Guerrero F.D."/>
            <person name="Moolhuijzen P."/>
            <person name="Goolsby J.A."/>
            <person name="Tidwell J."/>
            <person name="Bellgard S.E."/>
            <person name="Bellgard M.I."/>
        </authorList>
    </citation>
    <scope>NUCLEOTIDE SEQUENCE</scope>
    <source>
        <tissue evidence="1">Shoot tissue taken approximately 20 cm above the soil surface</tissue>
    </source>
</reference>
<dbReference type="AlphaFoldDB" id="A0A0A8Y562"/>